<keyword evidence="3" id="KW-1185">Reference proteome</keyword>
<feature type="domain" description="DUF5069" evidence="1">
    <location>
        <begin position="3"/>
        <end position="138"/>
    </location>
</feature>
<organism evidence="2 3">
    <name type="scientific">Pelagicoccus albus</name>
    <dbReference type="NCBI Taxonomy" id="415222"/>
    <lineage>
        <taxon>Bacteria</taxon>
        <taxon>Pseudomonadati</taxon>
        <taxon>Verrucomicrobiota</taxon>
        <taxon>Opitutia</taxon>
        <taxon>Puniceicoccales</taxon>
        <taxon>Pelagicoccaceae</taxon>
        <taxon>Pelagicoccus</taxon>
    </lineage>
</organism>
<dbReference type="RefSeq" id="WP_185659735.1">
    <property type="nucleotide sequence ID" value="NZ_CAWPOO010000007.1"/>
</dbReference>
<evidence type="ECO:0000259" key="1">
    <source>
        <dbReference type="Pfam" id="PF16798"/>
    </source>
</evidence>
<dbReference type="Pfam" id="PF16798">
    <property type="entry name" value="DUF5069"/>
    <property type="match status" value="1"/>
</dbReference>
<gene>
    <name evidence="2" type="ORF">H5P27_07285</name>
</gene>
<sequence>MNIRLPSEKLFGIYHLGRFIDKAHLKNQGKLSEEYLASFCSPKGLDGLFIDFFKLDQEEFLEAVANSSDTARDQEIVSWVLSKVSEEQIEEWNEFAFNLGRPGTPSRERFEQVLPVKYPNLPPDFPGTVFEAIEADEKN</sequence>
<dbReference type="EMBL" id="JACHVC010000007">
    <property type="protein sequence ID" value="MBC2605843.1"/>
    <property type="molecule type" value="Genomic_DNA"/>
</dbReference>
<protein>
    <submittedName>
        <fullName evidence="2">DUF5069 domain-containing protein</fullName>
    </submittedName>
</protein>
<dbReference type="AlphaFoldDB" id="A0A7X1B562"/>
<dbReference type="InterPro" id="IPR031849">
    <property type="entry name" value="DUF5069"/>
</dbReference>
<proteinExistence type="predicted"/>
<dbReference type="Proteomes" id="UP000526501">
    <property type="component" value="Unassembled WGS sequence"/>
</dbReference>
<name>A0A7X1B562_9BACT</name>
<evidence type="ECO:0000313" key="2">
    <source>
        <dbReference type="EMBL" id="MBC2605843.1"/>
    </source>
</evidence>
<accession>A0A7X1B562</accession>
<reference evidence="2 3" key="1">
    <citation type="submission" date="2020-07" db="EMBL/GenBank/DDBJ databases">
        <authorList>
            <person name="Feng X."/>
        </authorList>
    </citation>
    <scope>NUCLEOTIDE SEQUENCE [LARGE SCALE GENOMIC DNA]</scope>
    <source>
        <strain evidence="2 3">JCM23202</strain>
    </source>
</reference>
<evidence type="ECO:0000313" key="3">
    <source>
        <dbReference type="Proteomes" id="UP000526501"/>
    </source>
</evidence>
<comment type="caution">
    <text evidence="2">The sequence shown here is derived from an EMBL/GenBank/DDBJ whole genome shotgun (WGS) entry which is preliminary data.</text>
</comment>